<keyword evidence="17" id="KW-1185">Reference proteome</keyword>
<evidence type="ECO:0000256" key="9">
    <source>
        <dbReference type="ARBA" id="ARBA00022801"/>
    </source>
</evidence>
<evidence type="ECO:0000256" key="2">
    <source>
        <dbReference type="ARBA" id="ARBA00004393"/>
    </source>
</evidence>
<keyword evidence="10 15" id="KW-1133">Transmembrane helix</keyword>
<comment type="catalytic activity">
    <reaction evidence="1">
        <text>Preferential release of a C-terminal arginine or lysine residue.</text>
        <dbReference type="EC" id="3.4.16.6"/>
    </reaction>
</comment>
<dbReference type="InterPro" id="IPR029058">
    <property type="entry name" value="AB_hydrolase_fold"/>
</dbReference>
<dbReference type="EMBL" id="NDIQ01000022">
    <property type="protein sequence ID" value="PRT57072.1"/>
    <property type="molecule type" value="Genomic_DNA"/>
</dbReference>
<dbReference type="EC" id="3.4.16.-" evidence="14"/>
<dbReference type="OrthoDB" id="443318at2759"/>
<dbReference type="GeneID" id="36518440"/>
<dbReference type="Gene3D" id="3.40.50.1820">
    <property type="entry name" value="alpha/beta hydrolase"/>
    <property type="match status" value="1"/>
</dbReference>
<dbReference type="PANTHER" id="PTHR11802:SF190">
    <property type="entry name" value="PHEROMONE-PROCESSING CARBOXYPEPTIDASE KEX1"/>
    <property type="match status" value="1"/>
</dbReference>
<keyword evidence="8" id="KW-0732">Signal</keyword>
<dbReference type="SUPFAM" id="SSF53474">
    <property type="entry name" value="alpha/beta-Hydrolases"/>
    <property type="match status" value="1"/>
</dbReference>
<evidence type="ECO:0000256" key="1">
    <source>
        <dbReference type="ARBA" id="ARBA00001003"/>
    </source>
</evidence>
<dbReference type="PRINTS" id="PR00724">
    <property type="entry name" value="CRBOXYPTASEC"/>
</dbReference>
<dbReference type="PROSITE" id="PS00131">
    <property type="entry name" value="CARBOXYPEPT_SER_SER"/>
    <property type="match status" value="1"/>
</dbReference>
<keyword evidence="6 15" id="KW-0812">Transmembrane</keyword>
<dbReference type="Proteomes" id="UP000238350">
    <property type="component" value="Unassembled WGS sequence"/>
</dbReference>
<evidence type="ECO:0000256" key="5">
    <source>
        <dbReference type="ARBA" id="ARBA00022670"/>
    </source>
</evidence>
<keyword evidence="12 15" id="KW-0472">Membrane</keyword>
<evidence type="ECO:0000256" key="8">
    <source>
        <dbReference type="ARBA" id="ARBA00022729"/>
    </source>
</evidence>
<dbReference type="Pfam" id="PF00450">
    <property type="entry name" value="Peptidase_S10"/>
    <property type="match status" value="1"/>
</dbReference>
<accession>A0A2T0FPZ9</accession>
<protein>
    <recommendedName>
        <fullName evidence="14">Carboxypeptidase</fullName>
        <ecNumber evidence="14">3.4.16.-</ecNumber>
    </recommendedName>
</protein>
<evidence type="ECO:0000256" key="6">
    <source>
        <dbReference type="ARBA" id="ARBA00022692"/>
    </source>
</evidence>
<organism evidence="16 17">
    <name type="scientific">Wickerhamiella sorbophila</name>
    <dbReference type="NCBI Taxonomy" id="45607"/>
    <lineage>
        <taxon>Eukaryota</taxon>
        <taxon>Fungi</taxon>
        <taxon>Dikarya</taxon>
        <taxon>Ascomycota</taxon>
        <taxon>Saccharomycotina</taxon>
        <taxon>Dipodascomycetes</taxon>
        <taxon>Dipodascales</taxon>
        <taxon>Trichomonascaceae</taxon>
        <taxon>Wickerhamiella</taxon>
    </lineage>
</organism>
<comment type="caution">
    <text evidence="16">The sequence shown here is derived from an EMBL/GenBank/DDBJ whole genome shotgun (WGS) entry which is preliminary data.</text>
</comment>
<evidence type="ECO:0000256" key="3">
    <source>
        <dbReference type="ARBA" id="ARBA00009431"/>
    </source>
</evidence>
<evidence type="ECO:0000256" key="11">
    <source>
        <dbReference type="ARBA" id="ARBA00023034"/>
    </source>
</evidence>
<evidence type="ECO:0000313" key="17">
    <source>
        <dbReference type="Proteomes" id="UP000238350"/>
    </source>
</evidence>
<evidence type="ECO:0000256" key="15">
    <source>
        <dbReference type="SAM" id="Phobius"/>
    </source>
</evidence>
<name>A0A2T0FPZ9_9ASCO</name>
<keyword evidence="4 14" id="KW-0121">Carboxypeptidase</keyword>
<dbReference type="GO" id="GO:0005802">
    <property type="term" value="C:trans-Golgi network"/>
    <property type="evidence" value="ECO:0007669"/>
    <property type="project" value="TreeGrafter"/>
</dbReference>
<comment type="subcellular location">
    <subcellularLocation>
        <location evidence="2">Golgi apparatus</location>
        <location evidence="2">trans-Golgi network membrane</location>
        <topology evidence="2">Single-pass type I membrane protein</topology>
    </subcellularLocation>
</comment>
<dbReference type="GO" id="GO:0006508">
    <property type="term" value="P:proteolysis"/>
    <property type="evidence" value="ECO:0007669"/>
    <property type="project" value="UniProtKB-KW"/>
</dbReference>
<evidence type="ECO:0000256" key="4">
    <source>
        <dbReference type="ARBA" id="ARBA00022645"/>
    </source>
</evidence>
<evidence type="ECO:0000256" key="12">
    <source>
        <dbReference type="ARBA" id="ARBA00023136"/>
    </source>
</evidence>
<evidence type="ECO:0000256" key="7">
    <source>
        <dbReference type="ARBA" id="ARBA00022703"/>
    </source>
</evidence>
<keyword evidence="13" id="KW-0325">Glycoprotein</keyword>
<dbReference type="GO" id="GO:0004185">
    <property type="term" value="F:serine-type carboxypeptidase activity"/>
    <property type="evidence" value="ECO:0007669"/>
    <property type="project" value="UniProtKB-UniRule"/>
</dbReference>
<reference evidence="16 17" key="1">
    <citation type="submission" date="2017-04" db="EMBL/GenBank/DDBJ databases">
        <title>Genome sequencing of [Candida] sorbophila.</title>
        <authorList>
            <person name="Ahn J.O."/>
        </authorList>
    </citation>
    <scope>NUCLEOTIDE SEQUENCE [LARGE SCALE GENOMIC DNA]</scope>
    <source>
        <strain evidence="16 17">DS02</strain>
    </source>
</reference>
<keyword evidence="11" id="KW-0333">Golgi apparatus</keyword>
<dbReference type="RefSeq" id="XP_024667017.1">
    <property type="nucleotide sequence ID" value="XM_024811249.1"/>
</dbReference>
<dbReference type="STRING" id="45607.A0A2T0FPZ9"/>
<feature type="transmembrane region" description="Helical" evidence="15">
    <location>
        <begin position="434"/>
        <end position="458"/>
    </location>
</feature>
<dbReference type="GO" id="GO:0006915">
    <property type="term" value="P:apoptotic process"/>
    <property type="evidence" value="ECO:0007669"/>
    <property type="project" value="UniProtKB-KW"/>
</dbReference>
<evidence type="ECO:0000256" key="10">
    <source>
        <dbReference type="ARBA" id="ARBA00022989"/>
    </source>
</evidence>
<evidence type="ECO:0000313" key="16">
    <source>
        <dbReference type="EMBL" id="PRT57072.1"/>
    </source>
</evidence>
<comment type="similarity">
    <text evidence="3 14">Belongs to the peptidase S10 family.</text>
</comment>
<sequence>MDPNAYIPEMHAGTLELSEHSALFFWHVASQFQVSKPRTILWLNGGPGCSSMDGALMEIGPFRFSEDGSRLIENVDGWNKYANLLFLDQPLGTGYSKAEESLGANNLSIVSQNVVLFLQKYFEVFPEQKTHELYIAGESYAGQYIPYIYKAIRDTDPSIKVAGLLLDNPWIDPAHQYTSYMPFLFKHNLVSGEQDKKAIQQLHDECVVELTSLDVVYSDNTVCNRVSIYALQHFDNARTCFNVYNIELTDTYSSCGMNWPPGVEFMSPYLSRSDVRRAFNVKEDGRWTECSTSVSASFHNSKSPSAVSLLPEILEEIPVLLLVGELDYICNIDGLRSMVDNLQWGGGIGLRDSSETRLVIRGSDVGAVTSARNLTFVNLSKGSHMTPYELPYETRSVLYGFSGIAPTYNTSMEFDAPPTKQEKEKMISDAMYRAYYQAGFVALGVVGGVLLVVVLVSWGTGARSTFTFSGLMNALLHAAPLKNKPLGEYVNLQTFRRFGRPETIHEEDEEDEGLP</sequence>
<keyword evidence="5 14" id="KW-0645">Protease</keyword>
<dbReference type="AlphaFoldDB" id="A0A2T0FPZ9"/>
<evidence type="ECO:0000256" key="14">
    <source>
        <dbReference type="RuleBase" id="RU361156"/>
    </source>
</evidence>
<keyword evidence="9 14" id="KW-0378">Hydrolase</keyword>
<dbReference type="InterPro" id="IPR018202">
    <property type="entry name" value="Ser_caboxypep_ser_AS"/>
</dbReference>
<evidence type="ECO:0000256" key="13">
    <source>
        <dbReference type="ARBA" id="ARBA00023180"/>
    </source>
</evidence>
<dbReference type="PANTHER" id="PTHR11802">
    <property type="entry name" value="SERINE PROTEASE FAMILY S10 SERINE CARBOXYPEPTIDASE"/>
    <property type="match status" value="1"/>
</dbReference>
<keyword evidence="7" id="KW-0053">Apoptosis</keyword>
<proteinExistence type="inferred from homology"/>
<gene>
    <name evidence="16" type="ORF">B9G98_04692</name>
</gene>
<dbReference type="InterPro" id="IPR001563">
    <property type="entry name" value="Peptidase_S10"/>
</dbReference>